<dbReference type="GO" id="GO:0000049">
    <property type="term" value="F:tRNA binding"/>
    <property type="evidence" value="ECO:0007669"/>
    <property type="project" value="InterPro"/>
</dbReference>
<dbReference type="GO" id="GO:0006428">
    <property type="term" value="P:isoleucyl-tRNA aminoacylation"/>
    <property type="evidence" value="ECO:0007669"/>
    <property type="project" value="UniProtKB-UniRule"/>
</dbReference>
<feature type="binding site" evidence="14">
    <location>
        <position position="942"/>
    </location>
    <ligand>
        <name>Zn(2+)</name>
        <dbReference type="ChEBI" id="CHEBI:29105"/>
    </ligand>
</feature>
<dbReference type="SUPFAM" id="SSF50677">
    <property type="entry name" value="ValRS/IleRS/LeuRS editing domain"/>
    <property type="match status" value="1"/>
</dbReference>
<evidence type="ECO:0000256" key="10">
    <source>
        <dbReference type="ARBA" id="ARBA00022917"/>
    </source>
</evidence>
<dbReference type="AlphaFoldDB" id="I8T7I4"/>
<dbReference type="Pfam" id="PF00133">
    <property type="entry name" value="tRNA-synt_1"/>
    <property type="match status" value="1"/>
</dbReference>
<comment type="subcellular location">
    <subcellularLocation>
        <location evidence="1 14">Cytoplasm</location>
    </subcellularLocation>
</comment>
<keyword evidence="7 14" id="KW-0547">Nucleotide-binding</keyword>
<reference evidence="18 19" key="1">
    <citation type="journal article" date="2012" name="J. Bacteriol.">
        <title>Genome Sequence of n-Alkane-Degrading Hydrocarboniphaga effusa Strain AP103T (ATCC BAA-332T).</title>
        <authorList>
            <person name="Chang H.K."/>
            <person name="Zylstra G.J."/>
            <person name="Chae J.C."/>
        </authorList>
    </citation>
    <scope>NUCLEOTIDE SEQUENCE [LARGE SCALE GENOMIC DNA]</scope>
    <source>
        <strain evidence="18 19">AP103</strain>
    </source>
</reference>
<organism evidence="18 19">
    <name type="scientific">Hydrocarboniphaga effusa AP103</name>
    <dbReference type="NCBI Taxonomy" id="1172194"/>
    <lineage>
        <taxon>Bacteria</taxon>
        <taxon>Pseudomonadati</taxon>
        <taxon>Pseudomonadota</taxon>
        <taxon>Gammaproteobacteria</taxon>
        <taxon>Nevskiales</taxon>
        <taxon>Nevskiaceae</taxon>
        <taxon>Hydrocarboniphaga</taxon>
    </lineage>
</organism>
<dbReference type="SUPFAM" id="SSF52374">
    <property type="entry name" value="Nucleotidylyl transferase"/>
    <property type="match status" value="1"/>
</dbReference>
<dbReference type="HAMAP" id="MF_02002">
    <property type="entry name" value="Ile_tRNA_synth_type1"/>
    <property type="match status" value="1"/>
</dbReference>
<evidence type="ECO:0000259" key="16">
    <source>
        <dbReference type="Pfam" id="PF06827"/>
    </source>
</evidence>
<dbReference type="InterPro" id="IPR014729">
    <property type="entry name" value="Rossmann-like_a/b/a_fold"/>
</dbReference>
<dbReference type="Pfam" id="PF08264">
    <property type="entry name" value="Anticodon_1"/>
    <property type="match status" value="1"/>
</dbReference>
<comment type="similarity">
    <text evidence="2 14">Belongs to the class-I aminoacyl-tRNA synthetase family. IleS type 1 subfamily.</text>
</comment>
<keyword evidence="5 14" id="KW-0436">Ligase</keyword>
<dbReference type="Proteomes" id="UP000003704">
    <property type="component" value="Unassembled WGS sequence"/>
</dbReference>
<dbReference type="GO" id="GO:0004822">
    <property type="term" value="F:isoleucine-tRNA ligase activity"/>
    <property type="evidence" value="ECO:0007669"/>
    <property type="project" value="UniProtKB-UniRule"/>
</dbReference>
<keyword evidence="8 14" id="KW-0862">Zinc</keyword>
<feature type="binding site" evidence="14">
    <location>
        <position position="583"/>
    </location>
    <ligand>
        <name>L-isoleucyl-5'-AMP</name>
        <dbReference type="ChEBI" id="CHEBI:178002"/>
    </ligand>
</feature>
<comment type="catalytic activity">
    <reaction evidence="13 14">
        <text>tRNA(Ile) + L-isoleucine + ATP = L-isoleucyl-tRNA(Ile) + AMP + diphosphate</text>
        <dbReference type="Rhea" id="RHEA:11060"/>
        <dbReference type="Rhea" id="RHEA-COMP:9666"/>
        <dbReference type="Rhea" id="RHEA-COMP:9695"/>
        <dbReference type="ChEBI" id="CHEBI:30616"/>
        <dbReference type="ChEBI" id="CHEBI:33019"/>
        <dbReference type="ChEBI" id="CHEBI:58045"/>
        <dbReference type="ChEBI" id="CHEBI:78442"/>
        <dbReference type="ChEBI" id="CHEBI:78528"/>
        <dbReference type="ChEBI" id="CHEBI:456215"/>
        <dbReference type="EC" id="6.1.1.5"/>
    </reaction>
</comment>
<accession>I8T7I4</accession>
<evidence type="ECO:0000256" key="3">
    <source>
        <dbReference type="ARBA" id="ARBA00011245"/>
    </source>
</evidence>
<dbReference type="InterPro" id="IPR009080">
    <property type="entry name" value="tRNAsynth_Ia_anticodon-bd"/>
</dbReference>
<keyword evidence="10 14" id="KW-0648">Protein biosynthesis</keyword>
<feature type="short sequence motif" description="'KMSKS' region" evidence="14">
    <location>
        <begin position="624"/>
        <end position="628"/>
    </location>
</feature>
<dbReference type="InterPro" id="IPR033708">
    <property type="entry name" value="Anticodon_Ile_BEm"/>
</dbReference>
<comment type="function">
    <text evidence="12 14">Catalyzes the attachment of isoleucine to tRNA(Ile). As IleRS can inadvertently accommodate and process structurally similar amino acids such as valine, to avoid such errors it has two additional distinct tRNA(Ile)-dependent editing activities. One activity is designated as 'pretransfer' editing and involves the hydrolysis of activated Val-AMP. The other activity is designated 'posttransfer' editing and involves deacylation of mischarged Val-tRNA(Ile).</text>
</comment>
<dbReference type="Gene3D" id="1.10.730.20">
    <property type="match status" value="1"/>
</dbReference>
<dbReference type="PROSITE" id="PS00178">
    <property type="entry name" value="AA_TRNA_LIGASE_I"/>
    <property type="match status" value="1"/>
</dbReference>
<feature type="domain" description="Methionyl/Valyl/Leucyl/Isoleucyl-tRNA synthetase anticodon-binding" evidence="17">
    <location>
        <begin position="707"/>
        <end position="860"/>
    </location>
</feature>
<dbReference type="GO" id="GO:0005524">
    <property type="term" value="F:ATP binding"/>
    <property type="evidence" value="ECO:0007669"/>
    <property type="project" value="UniProtKB-UniRule"/>
</dbReference>
<evidence type="ECO:0000259" key="15">
    <source>
        <dbReference type="Pfam" id="PF00133"/>
    </source>
</evidence>
<dbReference type="FunFam" id="3.40.50.620:FF:000048">
    <property type="entry name" value="Isoleucine--tRNA ligase"/>
    <property type="match status" value="1"/>
</dbReference>
<dbReference type="RefSeq" id="WP_007186229.1">
    <property type="nucleotide sequence ID" value="NZ_AKGD01000002.1"/>
</dbReference>
<dbReference type="CDD" id="cd00818">
    <property type="entry name" value="IleRS_core"/>
    <property type="match status" value="1"/>
</dbReference>
<evidence type="ECO:0000256" key="13">
    <source>
        <dbReference type="ARBA" id="ARBA00048359"/>
    </source>
</evidence>
<protein>
    <recommendedName>
        <fullName evidence="14">Isoleucine--tRNA ligase</fullName>
        <ecNumber evidence="14">6.1.1.5</ecNumber>
    </recommendedName>
    <alternativeName>
        <fullName evidence="14">Isoleucyl-tRNA synthetase</fullName>
        <shortName evidence="14">IleRS</shortName>
    </alternativeName>
</protein>
<dbReference type="InterPro" id="IPR010663">
    <property type="entry name" value="Znf_FPG/IleRS"/>
</dbReference>
<feature type="binding site" evidence="14">
    <location>
        <position position="922"/>
    </location>
    <ligand>
        <name>Zn(2+)</name>
        <dbReference type="ChEBI" id="CHEBI:29105"/>
    </ligand>
</feature>
<feature type="binding site" evidence="14">
    <location>
        <position position="627"/>
    </location>
    <ligand>
        <name>ATP</name>
        <dbReference type="ChEBI" id="CHEBI:30616"/>
    </ligand>
</feature>
<evidence type="ECO:0000256" key="5">
    <source>
        <dbReference type="ARBA" id="ARBA00022598"/>
    </source>
</evidence>
<dbReference type="InterPro" id="IPR009008">
    <property type="entry name" value="Val/Leu/Ile-tRNA-synth_edit"/>
</dbReference>
<sequence>MNDATKDTTQAGAEYKTTVNLPETAFPMQANLAKREPDWLARWESQGLYAQISAATAKLPAYHFVDGPPYANGDIHIGHAVNKVLKDIVVKSARLAGHHAPFVPGWDCHGLPIELQVEKKFGKVGEKLDAAAFRAKCREYALEQVERQRVDFKRLGILADWEKPYLTMQPAYEAEQLRVLARIVDNGHVVRGFKPVHWCLDCGSSLAEAEVEYQDKQSTAIDVAFPVADESLAKFARDFGVLEAPAAFVIWTTTPWSLPGNQAISVHPSLQYVLADFHFEDSEVRRLVVAEGLLEACAARWKVSKWEVLGKLSGNELFGLNAKHPFADRFSPILTGEHVTLDAGTGLVHTAPAHGVDDFVVCRAHGVEVLNPVAVNGTYKADTPVVGGIFLRKAEGPILDALRTGNALVHANSISHSYPHCWRHKTPLITLATPQWFIAMDIAGLRGAALEAIDQTRWIPGWGRDRIHGMVADRPDWCISRQRTWGVPLSLFVHKQTQEKHPKSGELLRKVADAIETGGLEAWFGSTVADWLPAGEAEQYDKCPDTLDVWFDSGSAFQCSFKATNPAALDADGLAPQADMYLEGSDQHRGWFHSSLLNCVATRGASPYKAVLTHGFTVDEQGRKMSKSLGNVVAPQQVLKTLGADVLRLWVSASDYSGEIAISDNLLKRMADAYRRIRNTVRYLLGNLHGFDVTSDLVAPSEMLAMDRWAIAQAAKLQDEIRDAYAVQQFHSVYQKLHNYCVVDLGGLYLDVLKDRLYTTAPKSLARRSAQTALLHIAEAMVRWIAPVLSFTADEIWQLLPGDRSQSIFAQQFYQLPSVDLSGDGIDWTRLAAAREAVKKQLEELRAAGIIGSGLNASVQLYADGELAQTLSKPGDELRFWFITSGASVRPFADAPASVTTVTLENGDRLALQSQASPHEKCERCWHQVADVGSNAEHPTLCGRCVSNVFGDGESRRVI</sequence>
<dbReference type="Gene3D" id="3.90.740.10">
    <property type="entry name" value="Valyl/Leucyl/Isoleucyl-tRNA synthetase, editing domain"/>
    <property type="match status" value="1"/>
</dbReference>
<evidence type="ECO:0000256" key="2">
    <source>
        <dbReference type="ARBA" id="ARBA00006887"/>
    </source>
</evidence>
<dbReference type="FunFam" id="3.40.50.620:FF:000042">
    <property type="entry name" value="Isoleucine--tRNA ligase"/>
    <property type="match status" value="1"/>
</dbReference>
<keyword evidence="4 14" id="KW-0963">Cytoplasm</keyword>
<comment type="caution">
    <text evidence="18">The sequence shown here is derived from an EMBL/GenBank/DDBJ whole genome shotgun (WGS) entry which is preliminary data.</text>
</comment>
<evidence type="ECO:0000259" key="17">
    <source>
        <dbReference type="Pfam" id="PF08264"/>
    </source>
</evidence>
<dbReference type="CDD" id="cd07960">
    <property type="entry name" value="Anticodon_Ia_Ile_BEm"/>
    <property type="match status" value="1"/>
</dbReference>
<dbReference type="OrthoDB" id="9810365at2"/>
<dbReference type="EC" id="6.1.1.5" evidence="14"/>
<dbReference type="InterPro" id="IPR023585">
    <property type="entry name" value="Ile-tRNA-ligase_type1"/>
</dbReference>
<name>I8T7I4_9GAMM</name>
<gene>
    <name evidence="14" type="primary">ileS</name>
    <name evidence="18" type="ORF">WQQ_32900</name>
</gene>
<evidence type="ECO:0000256" key="9">
    <source>
        <dbReference type="ARBA" id="ARBA00022840"/>
    </source>
</evidence>
<dbReference type="GO" id="GO:0005829">
    <property type="term" value="C:cytosol"/>
    <property type="evidence" value="ECO:0007669"/>
    <property type="project" value="TreeGrafter"/>
</dbReference>
<evidence type="ECO:0000313" key="19">
    <source>
        <dbReference type="Proteomes" id="UP000003704"/>
    </source>
</evidence>
<feature type="domain" description="Zinc finger FPG/IleRS-type" evidence="16">
    <location>
        <begin position="920"/>
        <end position="948"/>
    </location>
</feature>
<dbReference type="InterPro" id="IPR001412">
    <property type="entry name" value="aa-tRNA-synth_I_CS"/>
</dbReference>
<comment type="subunit">
    <text evidence="3 14">Monomer.</text>
</comment>
<comment type="cofactor">
    <cofactor evidence="14">
        <name>Zn(2+)</name>
        <dbReference type="ChEBI" id="CHEBI:29105"/>
    </cofactor>
    <text evidence="14">Binds 1 zinc ion per subunit.</text>
</comment>
<evidence type="ECO:0000256" key="7">
    <source>
        <dbReference type="ARBA" id="ARBA00022741"/>
    </source>
</evidence>
<dbReference type="GO" id="GO:0008270">
    <property type="term" value="F:zinc ion binding"/>
    <property type="evidence" value="ECO:0007669"/>
    <property type="project" value="UniProtKB-UniRule"/>
</dbReference>
<evidence type="ECO:0000256" key="8">
    <source>
        <dbReference type="ARBA" id="ARBA00022833"/>
    </source>
</evidence>
<feature type="domain" description="Aminoacyl-tRNA synthetase class Ia" evidence="15">
    <location>
        <begin position="39"/>
        <end position="663"/>
    </location>
</feature>
<dbReference type="NCBIfam" id="TIGR00392">
    <property type="entry name" value="ileS"/>
    <property type="match status" value="1"/>
</dbReference>
<feature type="short sequence motif" description="'HIGH' region" evidence="14">
    <location>
        <begin position="69"/>
        <end position="79"/>
    </location>
</feature>
<dbReference type="InterPro" id="IPR013155">
    <property type="entry name" value="M/V/L/I-tRNA-synth_anticd-bd"/>
</dbReference>
<dbReference type="Pfam" id="PF06827">
    <property type="entry name" value="zf-FPG_IleRS"/>
    <property type="match status" value="1"/>
</dbReference>
<evidence type="ECO:0000256" key="6">
    <source>
        <dbReference type="ARBA" id="ARBA00022723"/>
    </source>
</evidence>
<dbReference type="PRINTS" id="PR00984">
    <property type="entry name" value="TRNASYNTHILE"/>
</dbReference>
<evidence type="ECO:0000256" key="11">
    <source>
        <dbReference type="ARBA" id="ARBA00023146"/>
    </source>
</evidence>
<evidence type="ECO:0000256" key="4">
    <source>
        <dbReference type="ARBA" id="ARBA00022490"/>
    </source>
</evidence>
<dbReference type="STRING" id="1172194.WQQ_32900"/>
<keyword evidence="6 14" id="KW-0479">Metal-binding</keyword>
<dbReference type="PANTHER" id="PTHR42765">
    <property type="entry name" value="SOLEUCYL-TRNA SYNTHETASE"/>
    <property type="match status" value="1"/>
</dbReference>
<dbReference type="InterPro" id="IPR050081">
    <property type="entry name" value="Ile-tRNA_ligase"/>
</dbReference>
<dbReference type="SUPFAM" id="SSF47323">
    <property type="entry name" value="Anticodon-binding domain of a subclass of class I aminoacyl-tRNA synthetases"/>
    <property type="match status" value="1"/>
</dbReference>
<evidence type="ECO:0000313" key="18">
    <source>
        <dbReference type="EMBL" id="EIT69708.1"/>
    </source>
</evidence>
<dbReference type="GO" id="GO:0002161">
    <property type="term" value="F:aminoacyl-tRNA deacylase activity"/>
    <property type="evidence" value="ECO:0007669"/>
    <property type="project" value="InterPro"/>
</dbReference>
<dbReference type="FunFam" id="1.10.730.20:FF:000001">
    <property type="entry name" value="Isoleucine--tRNA ligase"/>
    <property type="match status" value="1"/>
</dbReference>
<dbReference type="InterPro" id="IPR002301">
    <property type="entry name" value="Ile-tRNA-ligase"/>
</dbReference>
<feature type="binding site" evidence="14">
    <location>
        <position position="925"/>
    </location>
    <ligand>
        <name>Zn(2+)</name>
        <dbReference type="ChEBI" id="CHEBI:29105"/>
    </ligand>
</feature>
<dbReference type="PANTHER" id="PTHR42765:SF1">
    <property type="entry name" value="ISOLEUCINE--TRNA LIGASE, MITOCHONDRIAL"/>
    <property type="match status" value="1"/>
</dbReference>
<dbReference type="Gene3D" id="3.40.50.620">
    <property type="entry name" value="HUPs"/>
    <property type="match status" value="2"/>
</dbReference>
<keyword evidence="9 14" id="KW-0067">ATP-binding</keyword>
<dbReference type="InterPro" id="IPR002300">
    <property type="entry name" value="aa-tRNA-synth_Ia"/>
</dbReference>
<keyword evidence="11 14" id="KW-0030">Aminoacyl-tRNA synthetase</keyword>
<proteinExistence type="inferred from homology"/>
<comment type="domain">
    <text evidence="14">IleRS has two distinct active sites: one for aminoacylation and one for editing. The misactivated valine is translocated from the active site to the editing site, which sterically excludes the correctly activated isoleucine. The single editing site contains two valyl binding pockets, one specific for each substrate (Val-AMP or Val-tRNA(Ile)).</text>
</comment>
<keyword evidence="19" id="KW-1185">Reference proteome</keyword>
<evidence type="ECO:0000256" key="12">
    <source>
        <dbReference type="ARBA" id="ARBA00025217"/>
    </source>
</evidence>
<evidence type="ECO:0000256" key="1">
    <source>
        <dbReference type="ARBA" id="ARBA00004496"/>
    </source>
</evidence>
<dbReference type="PATRIC" id="fig|1172194.4.peg.3189"/>
<feature type="binding site" evidence="14">
    <location>
        <position position="945"/>
    </location>
    <ligand>
        <name>Zn(2+)</name>
        <dbReference type="ChEBI" id="CHEBI:29105"/>
    </ligand>
</feature>
<evidence type="ECO:0000256" key="14">
    <source>
        <dbReference type="HAMAP-Rule" id="MF_02002"/>
    </source>
</evidence>
<dbReference type="EMBL" id="AKGD01000002">
    <property type="protein sequence ID" value="EIT69708.1"/>
    <property type="molecule type" value="Genomic_DNA"/>
</dbReference>